<evidence type="ECO:0000256" key="4">
    <source>
        <dbReference type="ARBA" id="ARBA00022729"/>
    </source>
</evidence>
<feature type="domain" description="Leucine-rich repeat-containing N-terminal plant-type" evidence="10">
    <location>
        <begin position="62"/>
        <end position="115"/>
    </location>
</feature>
<evidence type="ECO:0000256" key="1">
    <source>
        <dbReference type="ARBA" id="ARBA00004479"/>
    </source>
</evidence>
<dbReference type="Proteomes" id="UP000827889">
    <property type="component" value="Chromosome 2"/>
</dbReference>
<comment type="subcellular location">
    <subcellularLocation>
        <location evidence="1">Membrane</location>
        <topology evidence="1">Single-pass type I membrane protein</topology>
    </subcellularLocation>
</comment>
<dbReference type="InterPro" id="IPR001611">
    <property type="entry name" value="Leu-rich_rpt"/>
</dbReference>
<evidence type="ECO:0000313" key="12">
    <source>
        <dbReference type="RefSeq" id="XP_048131050.1"/>
    </source>
</evidence>
<sequence>MTSFTLEKSLYKLKLSPVSTITQLTRSAKFAKMGCHPILLCLLCFLFFLHSSLHLASPLCPSDQRDALLRFKNSFVVDHMASYSCDRFSPAVSYPKTNSWNKGKDCCSWDGVTCDGVTGNVVGLDLACCWLRGALHSNSSLFLLRHLMNLNLCGNNFSGSHISPNLSAFAKMTHMNLSRSQFSGTVPSEISHLSKLVSLDLSSPDYEDSNLRSSLKLENPIFTMLAQNLTVLRKLVLDKINMSMVSPKSFVNLSSSLTHLSVSSCSLRGIFPVSFFQFPNLTTLVISYNEDMSGILPKSNWTGPLAYLSLTGKSFLDEIPDLIW</sequence>
<keyword evidence="11" id="KW-1185">Reference proteome</keyword>
<dbReference type="Pfam" id="PF08263">
    <property type="entry name" value="LRRNT_2"/>
    <property type="match status" value="1"/>
</dbReference>
<accession>A0ABM3H366</accession>
<keyword evidence="6" id="KW-1133">Transmembrane helix</keyword>
<protein>
    <submittedName>
        <fullName evidence="12">Receptor-like protein 9DC1</fullName>
    </submittedName>
</protein>
<evidence type="ECO:0000256" key="7">
    <source>
        <dbReference type="ARBA" id="ARBA00023136"/>
    </source>
</evidence>
<keyword evidence="2" id="KW-0433">Leucine-rich repeat</keyword>
<evidence type="ECO:0000256" key="9">
    <source>
        <dbReference type="ARBA" id="ARBA00023180"/>
    </source>
</evidence>
<dbReference type="InterPro" id="IPR013210">
    <property type="entry name" value="LRR_N_plant-typ"/>
</dbReference>
<keyword evidence="7" id="KW-0472">Membrane</keyword>
<keyword evidence="8" id="KW-0675">Receptor</keyword>
<dbReference type="InterPro" id="IPR032675">
    <property type="entry name" value="LRR_dom_sf"/>
</dbReference>
<dbReference type="SUPFAM" id="SSF52058">
    <property type="entry name" value="L domain-like"/>
    <property type="match status" value="1"/>
</dbReference>
<evidence type="ECO:0000256" key="3">
    <source>
        <dbReference type="ARBA" id="ARBA00022692"/>
    </source>
</evidence>
<evidence type="ECO:0000256" key="2">
    <source>
        <dbReference type="ARBA" id="ARBA00022614"/>
    </source>
</evidence>
<dbReference type="PANTHER" id="PTHR48061">
    <property type="entry name" value="LEUCINE-RICH REPEAT RECEPTOR PROTEIN KINASE EMS1-LIKE-RELATED"/>
    <property type="match status" value="1"/>
</dbReference>
<proteinExistence type="predicted"/>
<evidence type="ECO:0000313" key="11">
    <source>
        <dbReference type="Proteomes" id="UP000827889"/>
    </source>
</evidence>
<keyword evidence="9" id="KW-0325">Glycoprotein</keyword>
<dbReference type="Pfam" id="PF13855">
    <property type="entry name" value="LRR_8"/>
    <property type="match status" value="1"/>
</dbReference>
<evidence type="ECO:0000256" key="8">
    <source>
        <dbReference type="ARBA" id="ARBA00023170"/>
    </source>
</evidence>
<name>A0ABM3H366_9MYRT</name>
<keyword evidence="3" id="KW-0812">Transmembrane</keyword>
<organism evidence="11 12">
    <name type="scientific">Rhodamnia argentea</name>
    <dbReference type="NCBI Taxonomy" id="178133"/>
    <lineage>
        <taxon>Eukaryota</taxon>
        <taxon>Viridiplantae</taxon>
        <taxon>Streptophyta</taxon>
        <taxon>Embryophyta</taxon>
        <taxon>Tracheophyta</taxon>
        <taxon>Spermatophyta</taxon>
        <taxon>Magnoliopsida</taxon>
        <taxon>eudicotyledons</taxon>
        <taxon>Gunneridae</taxon>
        <taxon>Pentapetalae</taxon>
        <taxon>rosids</taxon>
        <taxon>malvids</taxon>
        <taxon>Myrtales</taxon>
        <taxon>Myrtaceae</taxon>
        <taxon>Myrtoideae</taxon>
        <taxon>Myrteae</taxon>
        <taxon>Australasian group</taxon>
        <taxon>Rhodamnia</taxon>
    </lineage>
</organism>
<dbReference type="RefSeq" id="XP_048131050.1">
    <property type="nucleotide sequence ID" value="XM_048275093.1"/>
</dbReference>
<dbReference type="PANTHER" id="PTHR48061:SF46">
    <property type="entry name" value="LEUCINE-RICH REPEAT-CONTAINING N-TERMINAL PLANT-TYPE DOMAIN-CONTAINING PROTEIN"/>
    <property type="match status" value="1"/>
</dbReference>
<dbReference type="InterPro" id="IPR046956">
    <property type="entry name" value="RLP23-like"/>
</dbReference>
<keyword evidence="4" id="KW-0732">Signal</keyword>
<gene>
    <name evidence="12" type="primary">LOC125313913</name>
</gene>
<keyword evidence="5" id="KW-0677">Repeat</keyword>
<reference evidence="11" key="1">
    <citation type="submission" date="2025-05" db="UniProtKB">
        <authorList>
            <consortium name="RefSeq"/>
        </authorList>
    </citation>
    <scope>NUCLEOTIDE SEQUENCE [LARGE SCALE GENOMIC DNA]</scope>
</reference>
<evidence type="ECO:0000256" key="5">
    <source>
        <dbReference type="ARBA" id="ARBA00022737"/>
    </source>
</evidence>
<dbReference type="GeneID" id="125313913"/>
<reference evidence="12" key="2">
    <citation type="submission" date="2025-08" db="UniProtKB">
        <authorList>
            <consortium name="RefSeq"/>
        </authorList>
    </citation>
    <scope>IDENTIFICATION</scope>
    <source>
        <tissue evidence="12">Leaf</tissue>
    </source>
</reference>
<evidence type="ECO:0000259" key="10">
    <source>
        <dbReference type="Pfam" id="PF08263"/>
    </source>
</evidence>
<dbReference type="Gene3D" id="3.80.10.10">
    <property type="entry name" value="Ribonuclease Inhibitor"/>
    <property type="match status" value="1"/>
</dbReference>
<evidence type="ECO:0000256" key="6">
    <source>
        <dbReference type="ARBA" id="ARBA00022989"/>
    </source>
</evidence>
<dbReference type="Pfam" id="PF00560">
    <property type="entry name" value="LRR_1"/>
    <property type="match status" value="1"/>
</dbReference>